<protein>
    <submittedName>
        <fullName evidence="2">Uncharacterized protein</fullName>
    </submittedName>
</protein>
<keyword evidence="3" id="KW-1185">Reference proteome</keyword>
<dbReference type="GeneID" id="36580491"/>
<dbReference type="PANTHER" id="PTHR38696">
    <property type="entry name" value="MEDIATOR OF RNA POLYMERASE II TRANSCRIPTION SUBUNIT 13"/>
    <property type="match status" value="1"/>
</dbReference>
<dbReference type="AlphaFoldDB" id="A0A2J6TCI5"/>
<evidence type="ECO:0000313" key="2">
    <source>
        <dbReference type="EMBL" id="PMD60713.1"/>
    </source>
</evidence>
<feature type="compositionally biased region" description="Basic and acidic residues" evidence="1">
    <location>
        <begin position="129"/>
        <end position="142"/>
    </location>
</feature>
<accession>A0A2J6TCI5</accession>
<sequence>MRMWEEGGARLRAVRLNGLNDQSESKSKKNKQAMETTPTAKFPPDHAKTVKGSGFATAGRKQNHKTDKEDASGPSKPTQGNDPSSNKSALKTTTNKVSRRARSKPEQKPRTREGDSFGDSSAGGYFDPNSKDDKANPKESVRKPAANNISSQAKSKKERHSQAHKDEGASNGGCSLCSVSKDDQTSGVAMVRFANSMNTPKEKPPEFGSITLADRRRMQFCGFSDELASQLGQEIAKYGGRGVERERKWGLSYEFKLIGDPWGQFKDVVLGDLTERQIGRVVGDLGAAREEKFLRHMFSVMHLNGYSLLITSQMFESIGTFFFEKSSKPPNQPIETMTISFHSPNRLRLTCAPEEFIQAIEKLLRQNPRFKGERQKTQKPKKDDLPAVEYKIPDLSWNTWHVWFRWAPEKRVKVTKGRVFKLHLIKLLKDQGWKGLVSLDRGMRTARKGDEHVGSSWYYYKEKSIHNEK</sequence>
<feature type="compositionally biased region" description="Polar residues" evidence="1">
    <location>
        <begin position="75"/>
        <end position="96"/>
    </location>
</feature>
<reference evidence="2 3" key="1">
    <citation type="submission" date="2016-04" db="EMBL/GenBank/DDBJ databases">
        <title>A degradative enzymes factory behind the ericoid mycorrhizal symbiosis.</title>
        <authorList>
            <consortium name="DOE Joint Genome Institute"/>
            <person name="Martino E."/>
            <person name="Morin E."/>
            <person name="Grelet G."/>
            <person name="Kuo A."/>
            <person name="Kohler A."/>
            <person name="Daghino S."/>
            <person name="Barry K."/>
            <person name="Choi C."/>
            <person name="Cichocki N."/>
            <person name="Clum A."/>
            <person name="Copeland A."/>
            <person name="Hainaut M."/>
            <person name="Haridas S."/>
            <person name="Labutti K."/>
            <person name="Lindquist E."/>
            <person name="Lipzen A."/>
            <person name="Khouja H.-R."/>
            <person name="Murat C."/>
            <person name="Ohm R."/>
            <person name="Olson A."/>
            <person name="Spatafora J."/>
            <person name="Veneault-Fourrey C."/>
            <person name="Henrissat B."/>
            <person name="Grigoriev I."/>
            <person name="Martin F."/>
            <person name="Perotto S."/>
        </authorList>
    </citation>
    <scope>NUCLEOTIDE SEQUENCE [LARGE SCALE GENOMIC DNA]</scope>
    <source>
        <strain evidence="2 3">E</strain>
    </source>
</reference>
<name>A0A2J6TCI5_9HELO</name>
<organism evidence="2 3">
    <name type="scientific">Hyaloscypha bicolor E</name>
    <dbReference type="NCBI Taxonomy" id="1095630"/>
    <lineage>
        <taxon>Eukaryota</taxon>
        <taxon>Fungi</taxon>
        <taxon>Dikarya</taxon>
        <taxon>Ascomycota</taxon>
        <taxon>Pezizomycotina</taxon>
        <taxon>Leotiomycetes</taxon>
        <taxon>Helotiales</taxon>
        <taxon>Hyaloscyphaceae</taxon>
        <taxon>Hyaloscypha</taxon>
        <taxon>Hyaloscypha bicolor</taxon>
    </lineage>
</organism>
<gene>
    <name evidence="2" type="ORF">K444DRAFT_387803</name>
</gene>
<dbReference type="RefSeq" id="XP_024737617.1">
    <property type="nucleotide sequence ID" value="XM_024872410.1"/>
</dbReference>
<dbReference type="STRING" id="1095630.A0A2J6TCI5"/>
<evidence type="ECO:0000313" key="3">
    <source>
        <dbReference type="Proteomes" id="UP000235371"/>
    </source>
</evidence>
<feature type="compositionally biased region" description="Basic and acidic residues" evidence="1">
    <location>
        <begin position="103"/>
        <end position="115"/>
    </location>
</feature>
<dbReference type="InParanoid" id="A0A2J6TCI5"/>
<proteinExistence type="predicted"/>
<dbReference type="PANTHER" id="PTHR38696:SF1">
    <property type="entry name" value="MEDIATOR OF RNA POLYMERASE II TRANSCRIPTION SUBUNIT 13"/>
    <property type="match status" value="1"/>
</dbReference>
<dbReference type="EMBL" id="KZ613788">
    <property type="protein sequence ID" value="PMD60713.1"/>
    <property type="molecule type" value="Genomic_DNA"/>
</dbReference>
<evidence type="ECO:0000256" key="1">
    <source>
        <dbReference type="SAM" id="MobiDB-lite"/>
    </source>
</evidence>
<dbReference type="OrthoDB" id="58379at2759"/>
<feature type="region of interest" description="Disordered" evidence="1">
    <location>
        <begin position="1"/>
        <end position="172"/>
    </location>
</feature>
<dbReference type="Proteomes" id="UP000235371">
    <property type="component" value="Unassembled WGS sequence"/>
</dbReference>